<name>A0A8J2H801_COTCN</name>
<protein>
    <submittedName>
        <fullName evidence="2">Uncharacterized protein</fullName>
    </submittedName>
</protein>
<dbReference type="AlphaFoldDB" id="A0A8J2H801"/>
<accession>A0A8J2H801</accession>
<evidence type="ECO:0000256" key="1">
    <source>
        <dbReference type="SAM" id="Phobius"/>
    </source>
</evidence>
<reference evidence="2" key="1">
    <citation type="submission" date="2021-04" db="EMBL/GenBank/DDBJ databases">
        <authorList>
            <person name="Chebbi M.A.C M."/>
        </authorList>
    </citation>
    <scope>NUCLEOTIDE SEQUENCE</scope>
</reference>
<dbReference type="Proteomes" id="UP000786811">
    <property type="component" value="Unassembled WGS sequence"/>
</dbReference>
<proteinExistence type="predicted"/>
<sequence>MTFFDNSNWKLTKFLLSCFGAWPLQSPKIRKIIRMAIFLLITSIFIPEIPRGPVAFLFISTSNN</sequence>
<evidence type="ECO:0000313" key="3">
    <source>
        <dbReference type="Proteomes" id="UP000786811"/>
    </source>
</evidence>
<gene>
    <name evidence="2" type="ORF">HICCMSTLAB_LOCUS2977</name>
</gene>
<keyword evidence="3" id="KW-1185">Reference proteome</keyword>
<dbReference type="EMBL" id="CAJNRD030001117">
    <property type="protein sequence ID" value="CAG5079299.1"/>
    <property type="molecule type" value="Genomic_DNA"/>
</dbReference>
<keyword evidence="1" id="KW-0812">Transmembrane</keyword>
<keyword evidence="1" id="KW-0472">Membrane</keyword>
<organism evidence="2 3">
    <name type="scientific">Cotesia congregata</name>
    <name type="common">Parasitoid wasp</name>
    <name type="synonym">Apanteles congregatus</name>
    <dbReference type="NCBI Taxonomy" id="51543"/>
    <lineage>
        <taxon>Eukaryota</taxon>
        <taxon>Metazoa</taxon>
        <taxon>Ecdysozoa</taxon>
        <taxon>Arthropoda</taxon>
        <taxon>Hexapoda</taxon>
        <taxon>Insecta</taxon>
        <taxon>Pterygota</taxon>
        <taxon>Neoptera</taxon>
        <taxon>Endopterygota</taxon>
        <taxon>Hymenoptera</taxon>
        <taxon>Apocrita</taxon>
        <taxon>Ichneumonoidea</taxon>
        <taxon>Braconidae</taxon>
        <taxon>Microgastrinae</taxon>
        <taxon>Cotesia</taxon>
    </lineage>
</organism>
<keyword evidence="1" id="KW-1133">Transmembrane helix</keyword>
<evidence type="ECO:0000313" key="2">
    <source>
        <dbReference type="EMBL" id="CAG5079299.1"/>
    </source>
</evidence>
<feature type="transmembrane region" description="Helical" evidence="1">
    <location>
        <begin position="36"/>
        <end position="59"/>
    </location>
</feature>
<comment type="caution">
    <text evidence="2">The sequence shown here is derived from an EMBL/GenBank/DDBJ whole genome shotgun (WGS) entry which is preliminary data.</text>
</comment>